<proteinExistence type="predicted"/>
<accession>Q9PAC1</accession>
<protein>
    <recommendedName>
        <fullName evidence="4">DUF4019 domain-containing protein</fullName>
    </recommendedName>
</protein>
<keyword evidence="1" id="KW-1133">Transmembrane helix</keyword>
<sequence>MCCVSLIAVGVCGRRFLYPLRVVMPALNLLKFARLVRFTSVRRMFRSARLFVLSFVFVTPLVVVGHVQPQVKPIVTAPPLTPAQQAQLDKQNAMMNQAALKVAQLVDAGQIAQIWDGASMVAKQAVRRDAFIEQIRVERVRLGTVIARGHGVVTRVKYDTSLQLPAGLYFNVSFPVKFANASQPLRELISFRQDEDNIWRLSGYSLRAPGNEAAF</sequence>
<dbReference type="Proteomes" id="UP000000812">
    <property type="component" value="Chromosome"/>
</dbReference>
<dbReference type="HOGENOM" id="CLU_1427507_0_0_6"/>
<dbReference type="InterPro" id="IPR025091">
    <property type="entry name" value="DUF4019"/>
</dbReference>
<dbReference type="Pfam" id="PF13211">
    <property type="entry name" value="DUF4019"/>
    <property type="match status" value="1"/>
</dbReference>
<evidence type="ECO:0000256" key="1">
    <source>
        <dbReference type="SAM" id="Phobius"/>
    </source>
</evidence>
<dbReference type="PIR" id="H82536">
    <property type="entry name" value="H82536"/>
</dbReference>
<evidence type="ECO:0000313" key="3">
    <source>
        <dbReference type="Proteomes" id="UP000000812"/>
    </source>
</evidence>
<dbReference type="EMBL" id="AE003849">
    <property type="protein sequence ID" value="AAF85394.1"/>
    <property type="molecule type" value="Genomic_DNA"/>
</dbReference>
<dbReference type="KEGG" id="xfa:XF_2597"/>
<evidence type="ECO:0008006" key="4">
    <source>
        <dbReference type="Google" id="ProtNLM"/>
    </source>
</evidence>
<dbReference type="eggNOG" id="COG2197">
    <property type="taxonomic scope" value="Bacteria"/>
</dbReference>
<evidence type="ECO:0000313" key="2">
    <source>
        <dbReference type="EMBL" id="AAF85394.1"/>
    </source>
</evidence>
<feature type="transmembrane region" description="Helical" evidence="1">
    <location>
        <begin position="48"/>
        <end position="67"/>
    </location>
</feature>
<reference evidence="2 3" key="1">
    <citation type="journal article" date="2000" name="Nature">
        <title>The genome sequence of the plant pathogen Xylella fastidiosa.</title>
        <authorList>
            <person name="Simpson A.J."/>
            <person name="Reinach F.C."/>
            <person name="Arruda P."/>
            <person name="Abreu F.A."/>
            <person name="Acencio M."/>
            <person name="Alvarenga R."/>
            <person name="Alves L.M."/>
            <person name="Araya J.E."/>
            <person name="Baia G.S."/>
            <person name="Baptista C.S."/>
            <person name="Barros M.H."/>
            <person name="Bonaccorsi E.D."/>
            <person name="Bordin S."/>
            <person name="Bove J.M."/>
            <person name="Briones M.R."/>
            <person name="Bueno M.R."/>
            <person name="Camargo A.A."/>
            <person name="Camargo L.E."/>
            <person name="Carraro D.M."/>
            <person name="Carrer H."/>
            <person name="Colauto N.B."/>
            <person name="Colombo C."/>
            <person name="Costa F.F."/>
            <person name="Costa M.C."/>
            <person name="Costa-Neto C.M."/>
            <person name="Coutinho L.L."/>
            <person name="Cristofani M."/>
            <person name="Dias-Neto E."/>
            <person name="Docena C."/>
            <person name="El-Dorry H."/>
            <person name="Facincani A.P."/>
            <person name="Ferreira A.J."/>
            <person name="Ferreira V.C."/>
            <person name="Ferro J.A."/>
            <person name="Fraga J.S."/>
            <person name="Franca S.C."/>
            <person name="Franco M.C."/>
            <person name="Frohme M."/>
            <person name="Furlan L.R."/>
            <person name="Garnier M."/>
            <person name="Goldman G.H."/>
            <person name="Goldman M.H."/>
            <person name="Gomes S.L."/>
            <person name="Gruber A."/>
            <person name="Ho P.L."/>
            <person name="Hoheisel J.D."/>
            <person name="Junqueira M.L."/>
            <person name="Kemper E.L."/>
            <person name="Kitajima J.P."/>
            <person name="Krieger J.E."/>
            <person name="Kuramae E.E."/>
            <person name="Laigret F."/>
            <person name="Lambais M.R."/>
            <person name="Leite L.C."/>
            <person name="Lemos E.G."/>
            <person name="Lemos M.V."/>
            <person name="Lopes S.A."/>
            <person name="Lopes C.R."/>
            <person name="Machado J.A."/>
            <person name="Machado M.A."/>
            <person name="Madeira A.M."/>
            <person name="Madeira H.M."/>
            <person name="Marino C.L."/>
            <person name="Marques M.V."/>
            <person name="Martins E.A."/>
            <person name="Martins E.M."/>
            <person name="Matsukuma A.Y."/>
            <person name="Menck C.F."/>
            <person name="Miracca E.C."/>
            <person name="Miyaki C.Y."/>
            <person name="Monteriro-Vitorello C.B."/>
            <person name="Moon D.H."/>
            <person name="Nagai M.A."/>
            <person name="Nascimento A.L."/>
            <person name="Netto L.E."/>
            <person name="Nhani A.Jr."/>
            <person name="Nobrega F.G."/>
            <person name="Nunes L.R."/>
            <person name="Oliveira M.A."/>
            <person name="de Oliveira M.C."/>
            <person name="de Oliveira R.C."/>
            <person name="Palmieri D.A."/>
            <person name="Paris A."/>
            <person name="Peixoto B.R."/>
            <person name="Pereira G.A."/>
            <person name="Pereira H.A.Jr."/>
            <person name="Pesquero J.B."/>
            <person name="Quaggio R.B."/>
            <person name="Roberto P.G."/>
            <person name="Rodrigues V."/>
            <person name="de M Rosa A.J."/>
            <person name="de Rosa V.E.Jr."/>
            <person name="de Sa R.G."/>
            <person name="Santelli R.V."/>
            <person name="Sawasaki H.E."/>
            <person name="da Silva A.C."/>
            <person name="da Silva A.M."/>
            <person name="da Silva F.R."/>
            <person name="da Silva W.A.Jr."/>
            <person name="da Silveira J.F."/>
            <person name="Silvestri M.L."/>
            <person name="Siqueira W.J."/>
            <person name="de Souza A.A."/>
            <person name="de Souza A.P."/>
            <person name="Terenzi M.F."/>
            <person name="Truffi D."/>
            <person name="Tsai S.M."/>
            <person name="Tsuhako M.H."/>
            <person name="Vallada H."/>
            <person name="Van Sluys M.A."/>
            <person name="Verjovski-Almeida S."/>
            <person name="Vettore A.L."/>
            <person name="Zago M.A."/>
            <person name="Zatz M."/>
            <person name="Meidanis J."/>
            <person name="Setubal J.C."/>
        </authorList>
    </citation>
    <scope>NUCLEOTIDE SEQUENCE [LARGE SCALE GENOMIC DNA]</scope>
    <source>
        <strain evidence="2 3">9a5c</strain>
    </source>
</reference>
<name>Q9PAC1_XYLFA</name>
<keyword evidence="1" id="KW-0472">Membrane</keyword>
<organism evidence="2 3">
    <name type="scientific">Xylella fastidiosa (strain 9a5c)</name>
    <dbReference type="NCBI Taxonomy" id="160492"/>
    <lineage>
        <taxon>Bacteria</taxon>
        <taxon>Pseudomonadati</taxon>
        <taxon>Pseudomonadota</taxon>
        <taxon>Gammaproteobacteria</taxon>
        <taxon>Lysobacterales</taxon>
        <taxon>Lysobacteraceae</taxon>
        <taxon>Xylella</taxon>
    </lineage>
</organism>
<gene>
    <name evidence="2" type="ordered locus">XF_2597</name>
</gene>
<dbReference type="AlphaFoldDB" id="Q9PAC1"/>
<keyword evidence="1" id="KW-0812">Transmembrane</keyword>